<evidence type="ECO:0000313" key="7">
    <source>
        <dbReference type="Proteomes" id="UP001597046"/>
    </source>
</evidence>
<dbReference type="SUPFAM" id="SSF64288">
    <property type="entry name" value="Chorismate lyase-like"/>
    <property type="match status" value="1"/>
</dbReference>
<dbReference type="PANTHER" id="PTHR44846">
    <property type="entry name" value="MANNOSYL-D-GLYCERATE TRANSPORT/METABOLISM SYSTEM REPRESSOR MNGR-RELATED"/>
    <property type="match status" value="1"/>
</dbReference>
<keyword evidence="2" id="KW-0238">DNA-binding</keyword>
<dbReference type="SMART" id="SM00866">
    <property type="entry name" value="UTRA"/>
    <property type="match status" value="1"/>
</dbReference>
<keyword evidence="7" id="KW-1185">Reference proteome</keyword>
<evidence type="ECO:0000256" key="4">
    <source>
        <dbReference type="SAM" id="MobiDB-lite"/>
    </source>
</evidence>
<name>A0ABW3N498_9MICO</name>
<dbReference type="Gene3D" id="3.40.1410.10">
    <property type="entry name" value="Chorismate lyase-like"/>
    <property type="match status" value="1"/>
</dbReference>
<dbReference type="SUPFAM" id="SSF46785">
    <property type="entry name" value="Winged helix' DNA-binding domain"/>
    <property type="match status" value="1"/>
</dbReference>
<dbReference type="InterPro" id="IPR036388">
    <property type="entry name" value="WH-like_DNA-bd_sf"/>
</dbReference>
<evidence type="ECO:0000256" key="2">
    <source>
        <dbReference type="ARBA" id="ARBA00023125"/>
    </source>
</evidence>
<dbReference type="InterPro" id="IPR050679">
    <property type="entry name" value="Bact_HTH_transcr_reg"/>
</dbReference>
<organism evidence="6 7">
    <name type="scientific">Terrabacter terrigena</name>
    <dbReference type="NCBI Taxonomy" id="574718"/>
    <lineage>
        <taxon>Bacteria</taxon>
        <taxon>Bacillati</taxon>
        <taxon>Actinomycetota</taxon>
        <taxon>Actinomycetes</taxon>
        <taxon>Micrococcales</taxon>
        <taxon>Intrasporangiaceae</taxon>
        <taxon>Terrabacter</taxon>
    </lineage>
</organism>
<comment type="caution">
    <text evidence="6">The sequence shown here is derived from an EMBL/GenBank/DDBJ whole genome shotgun (WGS) entry which is preliminary data.</text>
</comment>
<protein>
    <submittedName>
        <fullName evidence="6">GntR family transcriptional regulator</fullName>
    </submittedName>
</protein>
<keyword evidence="3" id="KW-0804">Transcription</keyword>
<evidence type="ECO:0000256" key="3">
    <source>
        <dbReference type="ARBA" id="ARBA00023163"/>
    </source>
</evidence>
<feature type="domain" description="HTH gntR-type" evidence="5">
    <location>
        <begin position="15"/>
        <end position="81"/>
    </location>
</feature>
<dbReference type="Gene3D" id="1.10.10.10">
    <property type="entry name" value="Winged helix-like DNA-binding domain superfamily/Winged helix DNA-binding domain"/>
    <property type="match status" value="1"/>
</dbReference>
<dbReference type="Proteomes" id="UP001597046">
    <property type="component" value="Unassembled WGS sequence"/>
</dbReference>
<feature type="compositionally biased region" description="Basic and acidic residues" evidence="4">
    <location>
        <begin position="242"/>
        <end position="252"/>
    </location>
</feature>
<reference evidence="7" key="1">
    <citation type="journal article" date="2019" name="Int. J. Syst. Evol. Microbiol.">
        <title>The Global Catalogue of Microorganisms (GCM) 10K type strain sequencing project: providing services to taxonomists for standard genome sequencing and annotation.</title>
        <authorList>
            <consortium name="The Broad Institute Genomics Platform"/>
            <consortium name="The Broad Institute Genome Sequencing Center for Infectious Disease"/>
            <person name="Wu L."/>
            <person name="Ma J."/>
        </authorList>
    </citation>
    <scope>NUCLEOTIDE SEQUENCE [LARGE SCALE GENOMIC DNA]</scope>
    <source>
        <strain evidence="7">CCUG 57508</strain>
    </source>
</reference>
<dbReference type="SMART" id="SM00345">
    <property type="entry name" value="HTH_GNTR"/>
    <property type="match status" value="1"/>
</dbReference>
<dbReference type="CDD" id="cd07377">
    <property type="entry name" value="WHTH_GntR"/>
    <property type="match status" value="1"/>
</dbReference>
<dbReference type="PANTHER" id="PTHR44846:SF1">
    <property type="entry name" value="MANNOSYL-D-GLYCERATE TRANSPORT_METABOLISM SYSTEM REPRESSOR MNGR-RELATED"/>
    <property type="match status" value="1"/>
</dbReference>
<dbReference type="PROSITE" id="PS50949">
    <property type="entry name" value="HTH_GNTR"/>
    <property type="match status" value="1"/>
</dbReference>
<dbReference type="Pfam" id="PF07702">
    <property type="entry name" value="UTRA"/>
    <property type="match status" value="1"/>
</dbReference>
<feature type="region of interest" description="Disordered" evidence="4">
    <location>
        <begin position="242"/>
        <end position="261"/>
    </location>
</feature>
<dbReference type="EMBL" id="JBHTKH010000022">
    <property type="protein sequence ID" value="MFD1056604.1"/>
    <property type="molecule type" value="Genomic_DNA"/>
</dbReference>
<dbReference type="InterPro" id="IPR036390">
    <property type="entry name" value="WH_DNA-bd_sf"/>
</dbReference>
<dbReference type="InterPro" id="IPR011663">
    <property type="entry name" value="UTRA"/>
</dbReference>
<sequence length="261" mass="29283">MNAQREAAPTKRAQPPKYREITSVLRDELRSQAIGTQLAPERELAERFSVSRMTLRQALDELEAEGRIARVRGSGSFVRRPTVAMGPTLTSFTEDMRTRGLQPSSRLLGFERIDSGTASGEMLAEVTDEVIRIERLRLADDEPMCIEVALFPVHLQRMLESGDLEKSVHAILRAGGIELTSLDRRVRAVAAGPRESRLLGLPEGAPALEVFDIFRDSSGLTVQWARSRYRADRYEVMTRTNRIDNDRGDSAVRHQRTTAPQ</sequence>
<proteinExistence type="predicted"/>
<dbReference type="InterPro" id="IPR000524">
    <property type="entry name" value="Tscrpt_reg_HTH_GntR"/>
</dbReference>
<gene>
    <name evidence="6" type="ORF">ACFQ2V_20050</name>
</gene>
<evidence type="ECO:0000256" key="1">
    <source>
        <dbReference type="ARBA" id="ARBA00023015"/>
    </source>
</evidence>
<evidence type="ECO:0000259" key="5">
    <source>
        <dbReference type="PROSITE" id="PS50949"/>
    </source>
</evidence>
<dbReference type="Pfam" id="PF00392">
    <property type="entry name" value="GntR"/>
    <property type="match status" value="1"/>
</dbReference>
<dbReference type="RefSeq" id="WP_386054712.1">
    <property type="nucleotide sequence ID" value="NZ_JBHTKH010000022.1"/>
</dbReference>
<dbReference type="InterPro" id="IPR028978">
    <property type="entry name" value="Chorismate_lyase_/UTRA_dom_sf"/>
</dbReference>
<keyword evidence="1" id="KW-0805">Transcription regulation</keyword>
<evidence type="ECO:0000313" key="6">
    <source>
        <dbReference type="EMBL" id="MFD1056604.1"/>
    </source>
</evidence>
<dbReference type="PRINTS" id="PR00035">
    <property type="entry name" value="HTHGNTR"/>
</dbReference>
<accession>A0ABW3N498</accession>